<dbReference type="Proteomes" id="UP000326757">
    <property type="component" value="Unassembled WGS sequence"/>
</dbReference>
<feature type="domain" description="FHA" evidence="3">
    <location>
        <begin position="229"/>
        <end position="286"/>
    </location>
</feature>
<dbReference type="Pfam" id="PF00498">
    <property type="entry name" value="FHA"/>
    <property type="match status" value="1"/>
</dbReference>
<feature type="compositionally biased region" description="Low complexity" evidence="2">
    <location>
        <begin position="85"/>
        <end position="106"/>
    </location>
</feature>
<dbReference type="OrthoDB" id="687730at2759"/>
<dbReference type="PANTHER" id="PTHR15715">
    <property type="entry name" value="CENTROSOMAL PROTEIN OF 170 KDA"/>
    <property type="match status" value="1"/>
</dbReference>
<evidence type="ECO:0000256" key="2">
    <source>
        <dbReference type="SAM" id="MobiDB-lite"/>
    </source>
</evidence>
<feature type="coiled-coil region" evidence="1">
    <location>
        <begin position="638"/>
        <end position="679"/>
    </location>
</feature>
<organism evidence="4 5">
    <name type="scientific">Monilinia laxa</name>
    <name type="common">Brown rot fungus</name>
    <name type="synonym">Sclerotinia laxa</name>
    <dbReference type="NCBI Taxonomy" id="61186"/>
    <lineage>
        <taxon>Eukaryota</taxon>
        <taxon>Fungi</taxon>
        <taxon>Dikarya</taxon>
        <taxon>Ascomycota</taxon>
        <taxon>Pezizomycotina</taxon>
        <taxon>Leotiomycetes</taxon>
        <taxon>Helotiales</taxon>
        <taxon>Sclerotiniaceae</taxon>
        <taxon>Monilinia</taxon>
    </lineage>
</organism>
<gene>
    <name evidence="4" type="ORF">EYC80_006288</name>
</gene>
<accession>A0A5N6KH47</accession>
<evidence type="ECO:0000259" key="3">
    <source>
        <dbReference type="PROSITE" id="PS50006"/>
    </source>
</evidence>
<feature type="compositionally biased region" description="Polar residues" evidence="2">
    <location>
        <begin position="583"/>
        <end position="596"/>
    </location>
</feature>
<name>A0A5N6KH47_MONLA</name>
<feature type="region of interest" description="Disordered" evidence="2">
    <location>
        <begin position="563"/>
        <end position="596"/>
    </location>
</feature>
<proteinExistence type="predicted"/>
<keyword evidence="5" id="KW-1185">Reference proteome</keyword>
<evidence type="ECO:0000313" key="4">
    <source>
        <dbReference type="EMBL" id="KAB8302978.1"/>
    </source>
</evidence>
<feature type="region of interest" description="Disordered" evidence="2">
    <location>
        <begin position="80"/>
        <end position="199"/>
    </location>
</feature>
<evidence type="ECO:0000256" key="1">
    <source>
        <dbReference type="SAM" id="Coils"/>
    </source>
</evidence>
<dbReference type="FunFam" id="2.60.200.20:FF:000127">
    <property type="entry name" value="Uncharacterized protein C3H7.13"/>
    <property type="match status" value="1"/>
</dbReference>
<dbReference type="GO" id="GO:0005737">
    <property type="term" value="C:cytoplasm"/>
    <property type="evidence" value="ECO:0007669"/>
    <property type="project" value="TreeGrafter"/>
</dbReference>
<feature type="region of interest" description="Disordered" evidence="2">
    <location>
        <begin position="362"/>
        <end position="386"/>
    </location>
</feature>
<feature type="compositionally biased region" description="Polar residues" evidence="2">
    <location>
        <begin position="142"/>
        <end position="174"/>
    </location>
</feature>
<feature type="compositionally biased region" description="Pro residues" evidence="2">
    <location>
        <begin position="478"/>
        <end position="490"/>
    </location>
</feature>
<evidence type="ECO:0000313" key="5">
    <source>
        <dbReference type="Proteomes" id="UP000326757"/>
    </source>
</evidence>
<feature type="compositionally biased region" description="Basic and acidic residues" evidence="2">
    <location>
        <begin position="491"/>
        <end position="500"/>
    </location>
</feature>
<dbReference type="InterPro" id="IPR008984">
    <property type="entry name" value="SMAD_FHA_dom_sf"/>
</dbReference>
<dbReference type="InterPro" id="IPR051176">
    <property type="entry name" value="Cent_Immune-Sig_Mod"/>
</dbReference>
<dbReference type="AlphaFoldDB" id="A0A5N6KH47"/>
<feature type="compositionally biased region" description="Basic and acidic residues" evidence="2">
    <location>
        <begin position="563"/>
        <end position="580"/>
    </location>
</feature>
<dbReference type="InterPro" id="IPR000253">
    <property type="entry name" value="FHA_dom"/>
</dbReference>
<dbReference type="EMBL" id="VIGI01000003">
    <property type="protein sequence ID" value="KAB8302978.1"/>
    <property type="molecule type" value="Genomic_DNA"/>
</dbReference>
<comment type="caution">
    <text evidence="4">The sequence shown here is derived from an EMBL/GenBank/DDBJ whole genome shotgun (WGS) entry which is preliminary data.</text>
</comment>
<dbReference type="SMART" id="SM00240">
    <property type="entry name" value="FHA"/>
    <property type="match status" value="1"/>
</dbReference>
<feature type="compositionally biased region" description="Low complexity" evidence="2">
    <location>
        <begin position="364"/>
        <end position="379"/>
    </location>
</feature>
<feature type="compositionally biased region" description="Polar residues" evidence="2">
    <location>
        <begin position="107"/>
        <end position="128"/>
    </location>
</feature>
<dbReference type="SUPFAM" id="SSF49879">
    <property type="entry name" value="SMAD/FHA domain"/>
    <property type="match status" value="1"/>
</dbReference>
<dbReference type="PROSITE" id="PS50006">
    <property type="entry name" value="FHA_DOMAIN"/>
    <property type="match status" value="1"/>
</dbReference>
<feature type="region of interest" description="Disordered" evidence="2">
    <location>
        <begin position="467"/>
        <end position="530"/>
    </location>
</feature>
<keyword evidence="1" id="KW-0175">Coiled coil</keyword>
<reference evidence="4 5" key="1">
    <citation type="submission" date="2019-06" db="EMBL/GenBank/DDBJ databases">
        <title>Genome Sequence of the Brown Rot Fungal Pathogen Monilinia laxa.</title>
        <authorList>
            <person name="De Miccolis Angelini R.M."/>
            <person name="Landi L."/>
            <person name="Abate D."/>
            <person name="Pollastro S."/>
            <person name="Romanazzi G."/>
            <person name="Faretra F."/>
        </authorList>
    </citation>
    <scope>NUCLEOTIDE SEQUENCE [LARGE SCALE GENOMIC DNA]</scope>
    <source>
        <strain evidence="4 5">Mlax316</strain>
    </source>
</reference>
<dbReference type="Gene3D" id="2.60.200.20">
    <property type="match status" value="1"/>
</dbReference>
<feature type="compositionally biased region" description="Polar residues" evidence="2">
    <location>
        <begin position="520"/>
        <end position="530"/>
    </location>
</feature>
<protein>
    <recommendedName>
        <fullName evidence="3">FHA domain-containing protein</fullName>
    </recommendedName>
</protein>
<sequence>MVTIVLQDLHCIDCDTITLSSILVDRALQKFSHSQFRPQIANPPSFPQINRSAWGSSVNQGGMNPMNTDEVARMFMPRKSVQRANSSSSINSLSSNSSTSSTSTVSQQTPQTNGGAPMSSSSEPNGNWGTAAARKKVPRAQPSWNNKLDSTAGPSATRLPSSALTNGNSGSTIHQPAPMVPSQHIAPNGSQQMRPQGQPVEGEPMLYLLSMNGTFDHKRISVPFYPDSLRIGRQTNAKTVPSPANGFFDSKVLSRQHAEIWADRSGKIWIRDVKSSNGTFVNGARLSAENKDSDPHELQSQDHLELGIDIVSEDQKTVVHHKVAAKVEHAGFAGSTNNVLEMSFGDLNPANGSMILPSQGPIMRSRTGSQSSVSSNGRMGPPGSVAASQMSVMGQQRPMNFWLTPVTTEQIVKRLSHEMRTARLQNSDLGRADTFFGGLLSKDNVKELDSAPNVEAAKPIVANGSVLPFRADGKPRFSDPPAPPPQQPLPEKPDVARSHNFDPASPTASLRRSTTEKQRSLTNSSPVREVSSQIITLVEALASAKKEIDSQSARMRDLEDMLQKERQARETAEETAKRMELQTPENNMNGSAKSGTEGSIIEDAFEPPSDDPSSQDKANTHVDANEIVDSSHQLTQRLGSMISDMQELRNKMESYRKRAETAEAERDANRKTLAEMIEKIRSDEQLRQLASDRSKSPSKQSDKFINGVVNGTDLAFQPLRRPNGLKRASSEKDELHGSLKHAVASSKNTGHDPLLYHTTPYVSMLIARTHSLNTRFPFCLNPYANEFEATQIRSSRPNFCILSPLSYSRGSFLALHVGVVGLRSCGNRGIEESRHGQAVGAQQYQDSGSFDWLRGHGWVHPHTYTKTGSGVVWMDRLNGCLSYWWNIYLQFLIIAQREPNVFYSLRTCIQNDHLWPNVHRF</sequence>
<dbReference type="PANTHER" id="PTHR15715:SF46">
    <property type="entry name" value="TO VACUOLE TARGETING VPS64, PUTATIVE (AFU_ORTHOLOGUE AFUA_2G02420)-RELATED"/>
    <property type="match status" value="1"/>
</dbReference>